<gene>
    <name evidence="1" type="ORF">NPIL_300071</name>
</gene>
<dbReference type="Proteomes" id="UP000887013">
    <property type="component" value="Unassembled WGS sequence"/>
</dbReference>
<evidence type="ECO:0000313" key="1">
    <source>
        <dbReference type="EMBL" id="GFT87355.1"/>
    </source>
</evidence>
<sequence length="119" mass="13976">MAYLTKDRKAELRYIAEKLGERVNDHLKIIRLKNLITNSNNYEEEFVREMLNGRIQERMKASTSRACESNDTSEGHNSNPFKLRRILKCNAKEDYKIEIAENIIENMENLLPSVRSDED</sequence>
<dbReference type="AlphaFoldDB" id="A0A8X6PSV4"/>
<accession>A0A8X6PSV4</accession>
<protein>
    <submittedName>
        <fullName evidence="1">Uncharacterized protein</fullName>
    </submittedName>
</protein>
<reference evidence="1" key="1">
    <citation type="submission" date="2020-08" db="EMBL/GenBank/DDBJ databases">
        <title>Multicomponent nature underlies the extraordinary mechanical properties of spider dragline silk.</title>
        <authorList>
            <person name="Kono N."/>
            <person name="Nakamura H."/>
            <person name="Mori M."/>
            <person name="Yoshida Y."/>
            <person name="Ohtoshi R."/>
            <person name="Malay A.D."/>
            <person name="Moran D.A.P."/>
            <person name="Tomita M."/>
            <person name="Numata K."/>
            <person name="Arakawa K."/>
        </authorList>
    </citation>
    <scope>NUCLEOTIDE SEQUENCE</scope>
</reference>
<organism evidence="1 2">
    <name type="scientific">Nephila pilipes</name>
    <name type="common">Giant wood spider</name>
    <name type="synonym">Nephila maculata</name>
    <dbReference type="NCBI Taxonomy" id="299642"/>
    <lineage>
        <taxon>Eukaryota</taxon>
        <taxon>Metazoa</taxon>
        <taxon>Ecdysozoa</taxon>
        <taxon>Arthropoda</taxon>
        <taxon>Chelicerata</taxon>
        <taxon>Arachnida</taxon>
        <taxon>Araneae</taxon>
        <taxon>Araneomorphae</taxon>
        <taxon>Entelegynae</taxon>
        <taxon>Araneoidea</taxon>
        <taxon>Nephilidae</taxon>
        <taxon>Nephila</taxon>
    </lineage>
</organism>
<evidence type="ECO:0000313" key="2">
    <source>
        <dbReference type="Proteomes" id="UP000887013"/>
    </source>
</evidence>
<dbReference type="OrthoDB" id="6434212at2759"/>
<name>A0A8X6PSV4_NEPPI</name>
<proteinExistence type="predicted"/>
<dbReference type="EMBL" id="BMAW01024300">
    <property type="protein sequence ID" value="GFT87355.1"/>
    <property type="molecule type" value="Genomic_DNA"/>
</dbReference>
<comment type="caution">
    <text evidence="1">The sequence shown here is derived from an EMBL/GenBank/DDBJ whole genome shotgun (WGS) entry which is preliminary data.</text>
</comment>
<keyword evidence="2" id="KW-1185">Reference proteome</keyword>